<dbReference type="RefSeq" id="WP_078925244.1">
    <property type="nucleotide sequence ID" value="NZ_FUXB01000004.1"/>
</dbReference>
<reference evidence="2" key="1">
    <citation type="submission" date="2017-02" db="EMBL/GenBank/DDBJ databases">
        <authorList>
            <person name="Varghese N."/>
            <person name="Submissions S."/>
        </authorList>
    </citation>
    <scope>NUCLEOTIDE SEQUENCE [LARGE SCALE GENOMIC DNA]</scope>
    <source>
        <strain evidence="2">DSM 19608</strain>
    </source>
</reference>
<evidence type="ECO:0008006" key="3">
    <source>
        <dbReference type="Google" id="ProtNLM"/>
    </source>
</evidence>
<dbReference type="STRING" id="1123491.SAMN02745782_00863"/>
<sequence>MNWIKASTLLLVVLLSGCLENRKNTDKLCADNPALQCEKLNINDGQCRVARTDLIWHRYEVLSNPSVKNKITEYQLTTTYRKCLELAAQIQLIDQAELTQRRFSALINSGEELKRLTQELHQLRTPEALYFLWSQTGDQQARREFLRLEGRPELDNAEMQYALATFYTTRDREKTIHLLIRALELSPPRQVNPEIFQSLASTYQTLGQKENAYLWAMIGKEFGVSVASQSELKLMYSFTDAKFSQLDGLADQLAKAIRKGEFTHRLVPSS</sequence>
<protein>
    <recommendedName>
        <fullName evidence="3">DUF2989 domain-containing protein</fullName>
    </recommendedName>
</protein>
<dbReference type="PROSITE" id="PS51257">
    <property type="entry name" value="PROKAR_LIPOPROTEIN"/>
    <property type="match status" value="1"/>
</dbReference>
<dbReference type="EMBL" id="FUXB01000004">
    <property type="protein sequence ID" value="SJZ63482.1"/>
    <property type="molecule type" value="Genomic_DNA"/>
</dbReference>
<dbReference type="AlphaFoldDB" id="A0A1T4M976"/>
<proteinExistence type="predicted"/>
<dbReference type="OrthoDB" id="5900133at2"/>
<evidence type="ECO:0000313" key="1">
    <source>
        <dbReference type="EMBL" id="SJZ63482.1"/>
    </source>
</evidence>
<evidence type="ECO:0000313" key="2">
    <source>
        <dbReference type="Proteomes" id="UP000190834"/>
    </source>
</evidence>
<dbReference type="Proteomes" id="UP000190834">
    <property type="component" value="Unassembled WGS sequence"/>
</dbReference>
<organism evidence="1 2">
    <name type="scientific">Vibrio cincinnatiensis DSM 19608</name>
    <dbReference type="NCBI Taxonomy" id="1123491"/>
    <lineage>
        <taxon>Bacteria</taxon>
        <taxon>Pseudomonadati</taxon>
        <taxon>Pseudomonadota</taxon>
        <taxon>Gammaproteobacteria</taxon>
        <taxon>Vibrionales</taxon>
        <taxon>Vibrionaceae</taxon>
        <taxon>Vibrio</taxon>
    </lineage>
</organism>
<name>A0A1T4M976_VIBCI</name>
<accession>A0A1T4M976</accession>
<dbReference type="Pfam" id="PF11207">
    <property type="entry name" value="DUF2989"/>
    <property type="match status" value="1"/>
</dbReference>
<dbReference type="InterPro" id="IPR021372">
    <property type="entry name" value="DUF2989"/>
</dbReference>
<gene>
    <name evidence="1" type="ORF">SAMN02745782_00863</name>
</gene>
<dbReference type="SUPFAM" id="SSF81901">
    <property type="entry name" value="HCP-like"/>
    <property type="match status" value="1"/>
</dbReference>
<dbReference type="GeneID" id="70583175"/>
<keyword evidence="2" id="KW-1185">Reference proteome</keyword>